<dbReference type="InterPro" id="IPR003362">
    <property type="entry name" value="Bact_transf"/>
</dbReference>
<keyword evidence="5 7" id="KW-1133">Transmembrane helix</keyword>
<evidence type="ECO:0000256" key="7">
    <source>
        <dbReference type="SAM" id="Phobius"/>
    </source>
</evidence>
<reference evidence="10 12" key="1">
    <citation type="submission" date="2020-05" db="EMBL/GenBank/DDBJ databases">
        <title>Comparative genomic analysis of denitrifying bacteria from Halomonas genus.</title>
        <authorList>
            <person name="Wang L."/>
            <person name="Shao Z."/>
        </authorList>
    </citation>
    <scope>NUCLEOTIDE SEQUENCE [LARGE SCALE GENOMIC DNA]</scope>
    <source>
        <strain evidence="10 12">DSM 17331</strain>
    </source>
</reference>
<gene>
    <name evidence="9" type="ORF">H1D44_07180</name>
    <name evidence="10" type="ORF">HOP48_09290</name>
</gene>
<name>A0A7V9W0B2_9GAMM</name>
<dbReference type="EMBL" id="JABFUB010000006">
    <property type="protein sequence ID" value="MCG6661744.1"/>
    <property type="molecule type" value="Genomic_DNA"/>
</dbReference>
<evidence type="ECO:0000256" key="5">
    <source>
        <dbReference type="ARBA" id="ARBA00022989"/>
    </source>
</evidence>
<dbReference type="PANTHER" id="PTHR30576:SF0">
    <property type="entry name" value="UNDECAPRENYL-PHOSPHATE N-ACETYLGALACTOSAMINYL 1-PHOSPHATE TRANSFERASE-RELATED"/>
    <property type="match status" value="1"/>
</dbReference>
<protein>
    <submittedName>
        <fullName evidence="9">Sugar transferase</fullName>
    </submittedName>
</protein>
<dbReference type="EMBL" id="JACEFT010000006">
    <property type="protein sequence ID" value="MBA2778682.1"/>
    <property type="molecule type" value="Genomic_DNA"/>
</dbReference>
<dbReference type="GO" id="GO:0016020">
    <property type="term" value="C:membrane"/>
    <property type="evidence" value="ECO:0007669"/>
    <property type="project" value="UniProtKB-SubCell"/>
</dbReference>
<evidence type="ECO:0000256" key="6">
    <source>
        <dbReference type="ARBA" id="ARBA00023136"/>
    </source>
</evidence>
<feature type="transmembrane region" description="Helical" evidence="7">
    <location>
        <begin position="239"/>
        <end position="260"/>
    </location>
</feature>
<comment type="subcellular location">
    <subcellularLocation>
        <location evidence="1">Membrane</location>
        <topology evidence="1">Multi-pass membrane protein</topology>
    </subcellularLocation>
</comment>
<evidence type="ECO:0000313" key="12">
    <source>
        <dbReference type="Proteomes" id="UP000814353"/>
    </source>
</evidence>
<proteinExistence type="inferred from homology"/>
<evidence type="ECO:0000256" key="1">
    <source>
        <dbReference type="ARBA" id="ARBA00004141"/>
    </source>
</evidence>
<evidence type="ECO:0000256" key="2">
    <source>
        <dbReference type="ARBA" id="ARBA00006464"/>
    </source>
</evidence>
<evidence type="ECO:0000313" key="11">
    <source>
        <dbReference type="Proteomes" id="UP000518091"/>
    </source>
</evidence>
<dbReference type="Proteomes" id="UP000814353">
    <property type="component" value="Unassembled WGS sequence"/>
</dbReference>
<keyword evidence="12" id="KW-1185">Reference proteome</keyword>
<evidence type="ECO:0000313" key="9">
    <source>
        <dbReference type="EMBL" id="MBA2778682.1"/>
    </source>
</evidence>
<sequence>MQHQRRRSRFSERLLLSRRVQFATGLCVVVLAPALWLWGWSFWTNSAPSQGYSMAVVTLAYALPVILALQLSRYPGMRPLMVVLPGLAMGFGVALGGAIALELLIDPTYVGSAMGLAALWSLAHYQLVSRYSILKLAVVPYGRANSMSPSPNVEWCPLLAPSLVGHRVDGVVVDMKELLPKEWQGFLADCTISGIPIYHATTVQEMINGRVPLDQLFENQYGSLRPRDDYDVIKRLMDILGALILIPVMLPLMLIVAVLIRHDSSGPSLFTQQRMGFHCRPFTLYKFRTMYVDQQGSGFTSEGYDPRITRIGHVLRKYRIDELPQLFNVLKGDMSLIGPRPESMNLTDWYEKDVPFFFYRHMVKPGITGWAQVEQGYAAEVDGMVRKIEYDFYYIKNISFWLDMLIVIKTVKIILTGFGSR</sequence>
<dbReference type="Pfam" id="PF02397">
    <property type="entry name" value="Bac_transf"/>
    <property type="match status" value="1"/>
</dbReference>
<dbReference type="PANTHER" id="PTHR30576">
    <property type="entry name" value="COLANIC BIOSYNTHESIS UDP-GLUCOSE LIPID CARRIER TRANSFERASE"/>
    <property type="match status" value="1"/>
</dbReference>
<organism evidence="9 11">
    <name type="scientific">Billgrantia kenyensis</name>
    <dbReference type="NCBI Taxonomy" id="321266"/>
    <lineage>
        <taxon>Bacteria</taxon>
        <taxon>Pseudomonadati</taxon>
        <taxon>Pseudomonadota</taxon>
        <taxon>Gammaproteobacteria</taxon>
        <taxon>Oceanospirillales</taxon>
        <taxon>Halomonadaceae</taxon>
        <taxon>Billgrantia</taxon>
    </lineage>
</organism>
<evidence type="ECO:0000259" key="8">
    <source>
        <dbReference type="Pfam" id="PF02397"/>
    </source>
</evidence>
<keyword evidence="4 7" id="KW-0812">Transmembrane</keyword>
<keyword evidence="3 9" id="KW-0808">Transferase</keyword>
<dbReference type="GO" id="GO:0016780">
    <property type="term" value="F:phosphotransferase activity, for other substituted phosphate groups"/>
    <property type="evidence" value="ECO:0007669"/>
    <property type="project" value="TreeGrafter"/>
</dbReference>
<comment type="caution">
    <text evidence="9">The sequence shown here is derived from an EMBL/GenBank/DDBJ whole genome shotgun (WGS) entry which is preliminary data.</text>
</comment>
<dbReference type="InterPro" id="IPR017475">
    <property type="entry name" value="EPS_sugar_tfrase"/>
</dbReference>
<feature type="transmembrane region" description="Helical" evidence="7">
    <location>
        <begin position="107"/>
        <end position="125"/>
    </location>
</feature>
<keyword evidence="6 7" id="KW-0472">Membrane</keyword>
<evidence type="ECO:0000256" key="3">
    <source>
        <dbReference type="ARBA" id="ARBA00022679"/>
    </source>
</evidence>
<reference evidence="9 11" key="2">
    <citation type="submission" date="2020-07" db="EMBL/GenBank/DDBJ databases">
        <title>Identification of Halomonas strains.</title>
        <authorList>
            <person name="Xiao Z."/>
            <person name="Shen J."/>
        </authorList>
    </citation>
    <scope>NUCLEOTIDE SEQUENCE [LARGE SCALE GENOMIC DNA]</scope>
    <source>
        <strain evidence="9 11">DSM 17331</strain>
    </source>
</reference>
<feature type="transmembrane region" description="Helical" evidence="7">
    <location>
        <begin position="20"/>
        <end position="39"/>
    </location>
</feature>
<dbReference type="NCBIfam" id="TIGR03025">
    <property type="entry name" value="EPS_sugtrans"/>
    <property type="match status" value="1"/>
</dbReference>
<evidence type="ECO:0000313" key="10">
    <source>
        <dbReference type="EMBL" id="MCG6661744.1"/>
    </source>
</evidence>
<dbReference type="Proteomes" id="UP000518091">
    <property type="component" value="Unassembled WGS sequence"/>
</dbReference>
<feature type="transmembrane region" description="Helical" evidence="7">
    <location>
        <begin position="81"/>
        <end position="101"/>
    </location>
</feature>
<accession>A0A7V9W0B2</accession>
<feature type="domain" description="Bacterial sugar transferase" evidence="8">
    <location>
        <begin position="234"/>
        <end position="415"/>
    </location>
</feature>
<evidence type="ECO:0000256" key="4">
    <source>
        <dbReference type="ARBA" id="ARBA00022692"/>
    </source>
</evidence>
<feature type="transmembrane region" description="Helical" evidence="7">
    <location>
        <begin position="51"/>
        <end position="69"/>
    </location>
</feature>
<comment type="similarity">
    <text evidence="2">Belongs to the bacterial sugar transferase family.</text>
</comment>
<dbReference type="AlphaFoldDB" id="A0A7V9W0B2"/>